<dbReference type="AlphaFoldDB" id="G2ZK46"/>
<dbReference type="EMBL" id="FR854062">
    <property type="protein sequence ID" value="CCA79409.1"/>
    <property type="molecule type" value="Genomic_DNA"/>
</dbReference>
<organism evidence="1">
    <name type="scientific">blood disease bacterium R229</name>
    <dbReference type="NCBI Taxonomy" id="741978"/>
    <lineage>
        <taxon>Bacteria</taxon>
        <taxon>Pseudomonadati</taxon>
        <taxon>Pseudomonadota</taxon>
        <taxon>Betaproteobacteria</taxon>
        <taxon>Burkholderiales</taxon>
        <taxon>Burkholderiaceae</taxon>
        <taxon>Ralstonia</taxon>
        <taxon>Ralstonia solanacearum species complex</taxon>
    </lineage>
</organism>
<reference evidence="1" key="1">
    <citation type="journal article" date="2011" name="PLoS ONE">
        <title>Ralstonia syzygii, the Blood Disease Bacterium and some Asian R. solanacearum strains form a single genomic species despite divergent lifestyles.</title>
        <authorList>
            <person name="Remenant B."/>
            <person name="de Cambiaire J.C."/>
            <person name="Cellier G."/>
            <person name="Jacobs J.M."/>
            <person name="Mangenot S."/>
            <person name="Barbe V."/>
            <person name="Lajus A."/>
            <person name="Vallenet D."/>
            <person name="Medigue C."/>
            <person name="Fegan M."/>
            <person name="Allen C."/>
            <person name="Prior P."/>
        </authorList>
    </citation>
    <scope>NUCLEOTIDE SEQUENCE</scope>
    <source>
        <strain evidence="1">R229</strain>
    </source>
</reference>
<name>G2ZK46_9RALS</name>
<accession>G2ZK46</accession>
<protein>
    <submittedName>
        <fullName evidence="1">Putative phage protein p23</fullName>
    </submittedName>
</protein>
<proteinExistence type="predicted"/>
<evidence type="ECO:0000313" key="1">
    <source>
        <dbReference type="EMBL" id="CCA79409.1"/>
    </source>
</evidence>
<gene>
    <name evidence="1" type="ORF">BDB_60016</name>
</gene>
<reference evidence="1" key="2">
    <citation type="submission" date="2011-04" db="EMBL/GenBank/DDBJ databases">
        <authorList>
            <person name="Genoscope - CEA"/>
        </authorList>
    </citation>
    <scope>NUCLEOTIDE SEQUENCE</scope>
    <source>
        <strain evidence="1">R229</strain>
    </source>
</reference>
<sequence>MNLPTIPVVLPIPAMCDDEVDQVRRLERALRAGPQVELRTDHVLHAGMYSRTVRIPAGVVLTGALIKVATVLIVSGDATVFIGDDSVRLQGYHVLPASAGRKQAFIAHAETALTMSFPTRARTVEEAEAEFTDETDLLLSRQYPEQQTLVITGDQPCLA</sequence>